<organism evidence="1 2">
    <name type="scientific">Mesonia oceanica</name>
    <dbReference type="NCBI Taxonomy" id="2687242"/>
    <lineage>
        <taxon>Bacteria</taxon>
        <taxon>Pseudomonadati</taxon>
        <taxon>Bacteroidota</taxon>
        <taxon>Flavobacteriia</taxon>
        <taxon>Flavobacteriales</taxon>
        <taxon>Flavobacteriaceae</taxon>
        <taxon>Mesonia</taxon>
    </lineage>
</organism>
<name>A0AC61Y4Y0_9FLAO</name>
<evidence type="ECO:0000313" key="1">
    <source>
        <dbReference type="EMBL" id="VVU99551.1"/>
    </source>
</evidence>
<proteinExistence type="predicted"/>
<keyword evidence="2" id="KW-1185">Reference proteome</keyword>
<evidence type="ECO:0000313" key="2">
    <source>
        <dbReference type="Proteomes" id="UP000356253"/>
    </source>
</evidence>
<protein>
    <submittedName>
        <fullName evidence="1">Divalent metal cation transporter MntH</fullName>
    </submittedName>
</protein>
<dbReference type="Proteomes" id="UP000356253">
    <property type="component" value="Unassembled WGS sequence"/>
</dbReference>
<accession>A0AC61Y4Y0</accession>
<dbReference type="EMBL" id="CABVMM010000003">
    <property type="protein sequence ID" value="VVU99551.1"/>
    <property type="molecule type" value="Genomic_DNA"/>
</dbReference>
<gene>
    <name evidence="1" type="primary">mntH_2</name>
    <name evidence="1" type="ORF">FVB9532_00806</name>
</gene>
<comment type="caution">
    <text evidence="1">The sequence shown here is derived from an EMBL/GenBank/DDBJ whole genome shotgun (WGS) entry which is preliminary data.</text>
</comment>
<sequence length="404" mass="43106">MLKKLKELGPGILVAAAFIGPGTVTTATIAGAKTGYTLLWAILFSVIATTFLQEMSVRLGVIAKLGVGEALRKKTQGSFWRIPVIVLVISAILIGNAAYEAGNITGAVLGFKVSEVAGINPLIVGVVVLAFLLLFSGKYKLIEKSILGLVGVMGLVFLVTAIILNPDWSQVLRGLFLPSVSEDNTLLVVGIIGTTVVPYNLFLHASTAKEKWKNSKSLKVARLDTVLSIVLGGIITMAILVVSAVAFEGKSKEIQDISDLSFQLKPLLGSWSSSFVSFGFLAAGISSAITAPLAAAFATAEILGWHSTLSSKKFKLIWISVLVLGLVFASLGYRPTQLILFSQVANGILLPVIAAFLLWIVNDRELLKTHKNNFWLNILSGIVILICVLLGLKSIFSAFSIHVF</sequence>
<reference evidence="1" key="1">
    <citation type="submission" date="2019-09" db="EMBL/GenBank/DDBJ databases">
        <authorList>
            <person name="Rodrigo-Torres L."/>
            <person name="Arahal R. D."/>
            <person name="Lucena T."/>
        </authorList>
    </citation>
    <scope>NUCLEOTIDE SEQUENCE</scope>
    <source>
        <strain evidence="1">ISS653</strain>
    </source>
</reference>